<dbReference type="AlphaFoldDB" id="A0A7C9VBW1"/>
<evidence type="ECO:0000256" key="4">
    <source>
        <dbReference type="RuleBase" id="RU361185"/>
    </source>
</evidence>
<dbReference type="Pfam" id="PF01055">
    <property type="entry name" value="Glyco_hydro_31_2nd"/>
    <property type="match status" value="1"/>
</dbReference>
<accession>A0A7C9VBW1</accession>
<comment type="similarity">
    <text evidence="1 4">Belongs to the glycosyl hydrolase 31 family.</text>
</comment>
<dbReference type="InterPro" id="IPR017853">
    <property type="entry name" value="GH"/>
</dbReference>
<evidence type="ECO:0000259" key="5">
    <source>
        <dbReference type="Pfam" id="PF01055"/>
    </source>
</evidence>
<keyword evidence="3 4" id="KW-0326">Glycosidase</keyword>
<dbReference type="SUPFAM" id="SSF51445">
    <property type="entry name" value="(Trans)glycosidases"/>
    <property type="match status" value="1"/>
</dbReference>
<evidence type="ECO:0000256" key="2">
    <source>
        <dbReference type="ARBA" id="ARBA00022801"/>
    </source>
</evidence>
<evidence type="ECO:0000313" key="8">
    <source>
        <dbReference type="Proteomes" id="UP000481252"/>
    </source>
</evidence>
<dbReference type="Gene3D" id="2.60.40.1180">
    <property type="entry name" value="Golgi alpha-mannosidase II"/>
    <property type="match status" value="1"/>
</dbReference>
<dbReference type="Gene3D" id="2.60.40.1760">
    <property type="entry name" value="glycosyl hydrolase (family 31)"/>
    <property type="match status" value="1"/>
</dbReference>
<organism evidence="7 8">
    <name type="scientific">Mesorhizobium zhangyense</name>
    <dbReference type="NCBI Taxonomy" id="1776730"/>
    <lineage>
        <taxon>Bacteria</taxon>
        <taxon>Pseudomonadati</taxon>
        <taxon>Pseudomonadota</taxon>
        <taxon>Alphaproteobacteria</taxon>
        <taxon>Hyphomicrobiales</taxon>
        <taxon>Phyllobacteriaceae</taxon>
        <taxon>Mesorhizobium</taxon>
    </lineage>
</organism>
<feature type="domain" description="Glycoside hydrolase family 31 TIM barrel" evidence="5">
    <location>
        <begin position="188"/>
        <end position="487"/>
    </location>
</feature>
<dbReference type="SUPFAM" id="SSF51011">
    <property type="entry name" value="Glycosyl hydrolase domain"/>
    <property type="match status" value="1"/>
</dbReference>
<reference evidence="7 8" key="1">
    <citation type="submission" date="2020-02" db="EMBL/GenBank/DDBJ databases">
        <title>Genome sequence of the type strain CGMCC 1.15528 of Mesorhizobium zhangyense.</title>
        <authorList>
            <person name="Gao J."/>
            <person name="Sun J."/>
        </authorList>
    </citation>
    <scope>NUCLEOTIDE SEQUENCE [LARGE SCALE GENOMIC DNA]</scope>
    <source>
        <strain evidence="7 8">CGMCC 1.15528</strain>
    </source>
</reference>
<evidence type="ECO:0000313" key="7">
    <source>
        <dbReference type="EMBL" id="NGN41629.1"/>
    </source>
</evidence>
<dbReference type="InterPro" id="IPR011013">
    <property type="entry name" value="Gal_mutarotase_sf_dom"/>
</dbReference>
<dbReference type="InterPro" id="IPR050985">
    <property type="entry name" value="Alpha-glycosidase_related"/>
</dbReference>
<dbReference type="InterPro" id="IPR013780">
    <property type="entry name" value="Glyco_hydro_b"/>
</dbReference>
<dbReference type="PANTHER" id="PTHR43053">
    <property type="entry name" value="GLYCOSIDASE FAMILY 31"/>
    <property type="match status" value="1"/>
</dbReference>
<proteinExistence type="inferred from homology"/>
<dbReference type="InterPro" id="IPR048395">
    <property type="entry name" value="Glyco_hydro_31_C"/>
</dbReference>
<dbReference type="GO" id="GO:0004553">
    <property type="term" value="F:hydrolase activity, hydrolyzing O-glycosyl compounds"/>
    <property type="evidence" value="ECO:0007669"/>
    <property type="project" value="InterPro"/>
</dbReference>
<protein>
    <submittedName>
        <fullName evidence="7">Glycoside hydrolase family 31 protein</fullName>
    </submittedName>
</protein>
<dbReference type="Proteomes" id="UP000481252">
    <property type="component" value="Unassembled WGS sequence"/>
</dbReference>
<dbReference type="CDD" id="cd14752">
    <property type="entry name" value="GH31_N"/>
    <property type="match status" value="1"/>
</dbReference>
<dbReference type="RefSeq" id="WP_165117250.1">
    <property type="nucleotide sequence ID" value="NZ_JAAKZG010000004.1"/>
</dbReference>
<dbReference type="Pfam" id="PF21365">
    <property type="entry name" value="Glyco_hydro_31_3rd"/>
    <property type="match status" value="1"/>
</dbReference>
<dbReference type="GO" id="GO:0005975">
    <property type="term" value="P:carbohydrate metabolic process"/>
    <property type="evidence" value="ECO:0007669"/>
    <property type="project" value="InterPro"/>
</dbReference>
<feature type="domain" description="Glycosyl hydrolase family 31 C-terminal" evidence="6">
    <location>
        <begin position="498"/>
        <end position="583"/>
    </location>
</feature>
<evidence type="ECO:0000256" key="3">
    <source>
        <dbReference type="ARBA" id="ARBA00023295"/>
    </source>
</evidence>
<name>A0A7C9VBW1_9HYPH</name>
<keyword evidence="2 4" id="KW-0378">Hydrolase</keyword>
<gene>
    <name evidence="7" type="ORF">G6N74_11160</name>
</gene>
<evidence type="ECO:0000256" key="1">
    <source>
        <dbReference type="ARBA" id="ARBA00007806"/>
    </source>
</evidence>
<dbReference type="Gene3D" id="3.20.20.80">
    <property type="entry name" value="Glycosidases"/>
    <property type="match status" value="1"/>
</dbReference>
<dbReference type="PANTHER" id="PTHR43053:SF4">
    <property type="entry name" value="MYOGENESIS-REGULATING GLYCOSIDASE"/>
    <property type="match status" value="1"/>
</dbReference>
<dbReference type="GO" id="GO:0030246">
    <property type="term" value="F:carbohydrate binding"/>
    <property type="evidence" value="ECO:0007669"/>
    <property type="project" value="InterPro"/>
</dbReference>
<dbReference type="EMBL" id="JAAKZG010000004">
    <property type="protein sequence ID" value="NGN41629.1"/>
    <property type="molecule type" value="Genomic_DNA"/>
</dbReference>
<sequence>MLDTGRTPFADLLPRGVVHRPVSVGWRADGGSWTTVPFGEMPDGKVDVSASDDGRSICIIASKADASAIEIAFAVPKIFQAFGGGERFETLDLRGQSVRYYLENFGLGNGTYLPSPWIATTLGYAVFLPEEAPAVFHVAPSFDPNVFRIQVEGDRLDLEIHLGELSELYALLIDRIGPPLMPEDSFFSLWKAGDWRIENAKTVAADVAGHAGLGLPMGVKLIDAYWSSEVHSFAFDTQKYPDADGMIADLARDGTDIYLWLCPWVVVGTRSFEYAKAQGYVIVDAAGELITRRPGANPNIIAALIDFSNPKARAWWSNSLRGLLKQGIKGFKADFGEQLPEHAVLMSGETGGRAHNAFVRYYLEATIDAFDGGTPAIISRSGSPRIRAPIWTGDQTSDFCPKTGLPSAIRAVQSASLSGWSFIGSDLGGYFGTPTPQVFARWAQFACFTPLMMLHGLGCREPWDMDDSSARTYKRFAALHLALLPVFQHFGRQATDGGLPLLRMMPLAFPEINWREINDWDQQFMLGDDILVAPVAFYGNTRAIYLPAGDWYDVLAGEWVNGPAWRVHDVPLENMPIFIRSGARLPLATDAASRGASMLVFVNPDSADRLSIDHVEPGWNVDRVGIVGSSGRGRIVGGAERQPNSQDAAIEDWFGPDIIWATPLHGKPMEIVLDRTTEKSTRQD</sequence>
<keyword evidence="8" id="KW-1185">Reference proteome</keyword>
<comment type="caution">
    <text evidence="7">The sequence shown here is derived from an EMBL/GenBank/DDBJ whole genome shotgun (WGS) entry which is preliminary data.</text>
</comment>
<dbReference type="InterPro" id="IPR000322">
    <property type="entry name" value="Glyco_hydro_31_TIM"/>
</dbReference>
<dbReference type="SUPFAM" id="SSF74650">
    <property type="entry name" value="Galactose mutarotase-like"/>
    <property type="match status" value="1"/>
</dbReference>
<evidence type="ECO:0000259" key="6">
    <source>
        <dbReference type="Pfam" id="PF21365"/>
    </source>
</evidence>